<feature type="transmembrane region" description="Helical" evidence="1">
    <location>
        <begin position="102"/>
        <end position="128"/>
    </location>
</feature>
<accession>A0A544YY71</accession>
<feature type="transmembrane region" description="Helical" evidence="1">
    <location>
        <begin position="181"/>
        <end position="201"/>
    </location>
</feature>
<sequence length="240" mass="25541">MTVSRRRVRAITRKELHEYRRNAAVVLAMAILPLVFLIQPLIQVFTLPPSAATALRHEHALLYMLAVPVLVPAVLAAYAVVGERLQGTLEPVIATPISREELLLGKALAAFIPSIAVAYGVFALFVAIVEIFAQPVVASAFIRGPELLAQLLFTPPLAAWSIWVGIAVSARASDPRTAGQLALLLSLPTVAITTLVAFGVVPATLPTALVLGAVLLLLDLLGWRAASAVVDRERLVTDAT</sequence>
<name>A0A544YY71_9ACTN</name>
<keyword evidence="1" id="KW-0812">Transmembrane</keyword>
<dbReference type="Proteomes" id="UP000316541">
    <property type="component" value="Unassembled WGS sequence"/>
</dbReference>
<feature type="transmembrane region" description="Helical" evidence="1">
    <location>
        <begin position="207"/>
        <end position="226"/>
    </location>
</feature>
<feature type="transmembrane region" description="Helical" evidence="1">
    <location>
        <begin position="62"/>
        <end position="81"/>
    </location>
</feature>
<dbReference type="Pfam" id="PF12679">
    <property type="entry name" value="ABC2_membrane_2"/>
    <property type="match status" value="1"/>
</dbReference>
<reference evidence="2 3" key="1">
    <citation type="submission" date="2019-07" db="EMBL/GenBank/DDBJ databases">
        <title>Microbispora hainanensis DSM 45428.</title>
        <authorList>
            <person name="Thawai C."/>
        </authorList>
    </citation>
    <scope>NUCLEOTIDE SEQUENCE [LARGE SCALE GENOMIC DNA]</scope>
    <source>
        <strain evidence="2 3">DSM 45428</strain>
    </source>
</reference>
<proteinExistence type="predicted"/>
<comment type="caution">
    <text evidence="2">The sequence shown here is derived from an EMBL/GenBank/DDBJ whole genome shotgun (WGS) entry which is preliminary data.</text>
</comment>
<dbReference type="GO" id="GO:0005886">
    <property type="term" value="C:plasma membrane"/>
    <property type="evidence" value="ECO:0007669"/>
    <property type="project" value="UniProtKB-SubCell"/>
</dbReference>
<evidence type="ECO:0000313" key="2">
    <source>
        <dbReference type="EMBL" id="TQS21709.1"/>
    </source>
</evidence>
<feature type="transmembrane region" description="Helical" evidence="1">
    <location>
        <begin position="148"/>
        <end position="169"/>
    </location>
</feature>
<feature type="transmembrane region" description="Helical" evidence="1">
    <location>
        <begin position="21"/>
        <end position="42"/>
    </location>
</feature>
<dbReference type="RefSeq" id="WP_142618496.1">
    <property type="nucleotide sequence ID" value="NZ_VIRM01000010.1"/>
</dbReference>
<dbReference type="PANTHER" id="PTHR43471:SF1">
    <property type="entry name" value="ABC TRANSPORTER PERMEASE PROTEIN NOSY-RELATED"/>
    <property type="match status" value="1"/>
</dbReference>
<dbReference type="AlphaFoldDB" id="A0A544YY71"/>
<organism evidence="2 3">
    <name type="scientific">Microbispora hainanensis</name>
    <dbReference type="NCBI Taxonomy" id="568844"/>
    <lineage>
        <taxon>Bacteria</taxon>
        <taxon>Bacillati</taxon>
        <taxon>Actinomycetota</taxon>
        <taxon>Actinomycetes</taxon>
        <taxon>Streptosporangiales</taxon>
        <taxon>Streptosporangiaceae</taxon>
        <taxon>Microbispora</taxon>
    </lineage>
</organism>
<dbReference type="PANTHER" id="PTHR43471">
    <property type="entry name" value="ABC TRANSPORTER PERMEASE"/>
    <property type="match status" value="1"/>
</dbReference>
<dbReference type="GO" id="GO:0140359">
    <property type="term" value="F:ABC-type transporter activity"/>
    <property type="evidence" value="ECO:0007669"/>
    <property type="project" value="InterPro"/>
</dbReference>
<evidence type="ECO:0000313" key="3">
    <source>
        <dbReference type="Proteomes" id="UP000316541"/>
    </source>
</evidence>
<dbReference type="EMBL" id="VIRM01000010">
    <property type="protein sequence ID" value="TQS21709.1"/>
    <property type="molecule type" value="Genomic_DNA"/>
</dbReference>
<keyword evidence="1" id="KW-0472">Membrane</keyword>
<keyword evidence="1" id="KW-1133">Transmembrane helix</keyword>
<gene>
    <name evidence="2" type="ORF">FLX08_10955</name>
</gene>
<protein>
    <submittedName>
        <fullName evidence="2">ABC transporter permease subunit</fullName>
    </submittedName>
</protein>
<evidence type="ECO:0000256" key="1">
    <source>
        <dbReference type="SAM" id="Phobius"/>
    </source>
</evidence>